<dbReference type="EMBL" id="MU393542">
    <property type="protein sequence ID" value="KAI4861757.1"/>
    <property type="molecule type" value="Genomic_DNA"/>
</dbReference>
<sequence>MATAKVASTIAASQLSSKPSHEVIIGDALLSDAAAIALIGANTFTAAFGFSVPASDLAAFLATTYSADAVEAEILNAQQTNTSTFVARDESGEVLGFVQLVRGLSDPCLPGDASTHAELRRLYVSTTAHGRGIGSKLIAAVESKAKAEGFKTLWLTVWEENASAQRLYQRLGYVKVGETEFATGDCIQTDYVFTKKNW</sequence>
<protein>
    <submittedName>
        <fullName evidence="1">Acyl-CoA N-acyltransferase</fullName>
    </submittedName>
</protein>
<reference evidence="1 2" key="1">
    <citation type="journal article" date="2022" name="New Phytol.">
        <title>Ecological generalism drives hyperdiversity of secondary metabolite gene clusters in xylarialean endophytes.</title>
        <authorList>
            <person name="Franco M.E.E."/>
            <person name="Wisecaver J.H."/>
            <person name="Arnold A.E."/>
            <person name="Ju Y.M."/>
            <person name="Slot J.C."/>
            <person name="Ahrendt S."/>
            <person name="Moore L.P."/>
            <person name="Eastman K.E."/>
            <person name="Scott K."/>
            <person name="Konkel Z."/>
            <person name="Mondo S.J."/>
            <person name="Kuo A."/>
            <person name="Hayes R.D."/>
            <person name="Haridas S."/>
            <person name="Andreopoulos B."/>
            <person name="Riley R."/>
            <person name="LaButti K."/>
            <person name="Pangilinan J."/>
            <person name="Lipzen A."/>
            <person name="Amirebrahimi M."/>
            <person name="Yan J."/>
            <person name="Adam C."/>
            <person name="Keymanesh K."/>
            <person name="Ng V."/>
            <person name="Louie K."/>
            <person name="Northen T."/>
            <person name="Drula E."/>
            <person name="Henrissat B."/>
            <person name="Hsieh H.M."/>
            <person name="Youens-Clark K."/>
            <person name="Lutzoni F."/>
            <person name="Miadlikowska J."/>
            <person name="Eastwood D.C."/>
            <person name="Hamelin R.C."/>
            <person name="Grigoriev I.V."/>
            <person name="U'Ren J.M."/>
        </authorList>
    </citation>
    <scope>NUCLEOTIDE SEQUENCE [LARGE SCALE GENOMIC DNA]</scope>
    <source>
        <strain evidence="1 2">CBS 119005</strain>
    </source>
</reference>
<evidence type="ECO:0000313" key="1">
    <source>
        <dbReference type="EMBL" id="KAI4861757.1"/>
    </source>
</evidence>
<gene>
    <name evidence="1" type="ORF">F4820DRAFT_432423</name>
</gene>
<dbReference type="Proteomes" id="UP001497700">
    <property type="component" value="Unassembled WGS sequence"/>
</dbReference>
<name>A0ACB9YQT8_9PEZI</name>
<evidence type="ECO:0000313" key="2">
    <source>
        <dbReference type="Proteomes" id="UP001497700"/>
    </source>
</evidence>
<comment type="caution">
    <text evidence="1">The sequence shown here is derived from an EMBL/GenBank/DDBJ whole genome shotgun (WGS) entry which is preliminary data.</text>
</comment>
<organism evidence="1 2">
    <name type="scientific">Hypoxylon rubiginosum</name>
    <dbReference type="NCBI Taxonomy" id="110542"/>
    <lineage>
        <taxon>Eukaryota</taxon>
        <taxon>Fungi</taxon>
        <taxon>Dikarya</taxon>
        <taxon>Ascomycota</taxon>
        <taxon>Pezizomycotina</taxon>
        <taxon>Sordariomycetes</taxon>
        <taxon>Xylariomycetidae</taxon>
        <taxon>Xylariales</taxon>
        <taxon>Hypoxylaceae</taxon>
        <taxon>Hypoxylon</taxon>
    </lineage>
</organism>
<proteinExistence type="predicted"/>
<keyword evidence="2" id="KW-1185">Reference proteome</keyword>
<accession>A0ACB9YQT8</accession>